<sequence length="194" mass="21084">MSSHRSSDSGRKSSRKTTTAPASSSYGQGQGYGSTQYNDGPATTSQQYSHRPSSSTSTPQPYYTDSLSQPSWNSSTGSQGGMSYNDPRSTEVASSRRQVAKYAQDHPGTTQLPSAYRTDYQAELANFDQRYQGQSSTGTQPYCSTSTYAPTLDLDFPPSQSQSQSQSQSRRDDRRGSSSASGSKHHSSSSRRHK</sequence>
<organism evidence="2 3">
    <name type="scientific">Colletotrichum costaricense</name>
    <dbReference type="NCBI Taxonomy" id="1209916"/>
    <lineage>
        <taxon>Eukaryota</taxon>
        <taxon>Fungi</taxon>
        <taxon>Dikarya</taxon>
        <taxon>Ascomycota</taxon>
        <taxon>Pezizomycotina</taxon>
        <taxon>Sordariomycetes</taxon>
        <taxon>Hypocreomycetidae</taxon>
        <taxon>Glomerellales</taxon>
        <taxon>Glomerellaceae</taxon>
        <taxon>Colletotrichum</taxon>
        <taxon>Colletotrichum acutatum species complex</taxon>
    </lineage>
</organism>
<dbReference type="EMBL" id="MOOE01000020">
    <property type="protein sequence ID" value="KAK1513465.1"/>
    <property type="molecule type" value="Genomic_DNA"/>
</dbReference>
<feature type="compositionally biased region" description="Low complexity" evidence="1">
    <location>
        <begin position="159"/>
        <end position="168"/>
    </location>
</feature>
<dbReference type="GeneID" id="85346098"/>
<dbReference type="AlphaFoldDB" id="A0AAJ0DUS4"/>
<feature type="compositionally biased region" description="Low complexity" evidence="1">
    <location>
        <begin position="45"/>
        <end position="66"/>
    </location>
</feature>
<evidence type="ECO:0000313" key="2">
    <source>
        <dbReference type="EMBL" id="KAK1513465.1"/>
    </source>
</evidence>
<feature type="region of interest" description="Disordered" evidence="1">
    <location>
        <begin position="1"/>
        <end position="194"/>
    </location>
</feature>
<dbReference type="Proteomes" id="UP001240678">
    <property type="component" value="Unassembled WGS sequence"/>
</dbReference>
<reference evidence="2 3" key="1">
    <citation type="submission" date="2016-10" db="EMBL/GenBank/DDBJ databases">
        <title>The genome sequence of Colletotrichum fioriniae PJ7.</title>
        <authorList>
            <person name="Baroncelli R."/>
        </authorList>
    </citation>
    <scope>NUCLEOTIDE SEQUENCE [LARGE SCALE GENOMIC DNA]</scope>
    <source>
        <strain evidence="2 3">IMI 309622</strain>
    </source>
</reference>
<feature type="compositionally biased region" description="Low complexity" evidence="1">
    <location>
        <begin position="23"/>
        <end position="37"/>
    </location>
</feature>
<gene>
    <name evidence="2" type="ORF">CCOS01_14407</name>
</gene>
<dbReference type="RefSeq" id="XP_060307036.1">
    <property type="nucleotide sequence ID" value="XM_060462551.1"/>
</dbReference>
<accession>A0AAJ0DUS4</accession>
<feature type="compositionally biased region" description="Polar residues" evidence="1">
    <location>
        <begin position="129"/>
        <end position="149"/>
    </location>
</feature>
<evidence type="ECO:0000313" key="3">
    <source>
        <dbReference type="Proteomes" id="UP001240678"/>
    </source>
</evidence>
<feature type="compositionally biased region" description="Basic and acidic residues" evidence="1">
    <location>
        <begin position="1"/>
        <end position="11"/>
    </location>
</feature>
<feature type="compositionally biased region" description="Basic residues" evidence="1">
    <location>
        <begin position="183"/>
        <end position="194"/>
    </location>
</feature>
<evidence type="ECO:0000256" key="1">
    <source>
        <dbReference type="SAM" id="MobiDB-lite"/>
    </source>
</evidence>
<protein>
    <submittedName>
        <fullName evidence="2">Uncharacterized protein</fullName>
    </submittedName>
</protein>
<proteinExistence type="predicted"/>
<comment type="caution">
    <text evidence="2">The sequence shown here is derived from an EMBL/GenBank/DDBJ whole genome shotgun (WGS) entry which is preliminary data.</text>
</comment>
<keyword evidence="3" id="KW-1185">Reference proteome</keyword>
<name>A0AAJ0DUS4_9PEZI</name>
<feature type="compositionally biased region" description="Polar residues" evidence="1">
    <location>
        <begin position="67"/>
        <end position="77"/>
    </location>
</feature>